<dbReference type="InterPro" id="IPR036249">
    <property type="entry name" value="Thioredoxin-like_sf"/>
</dbReference>
<accession>A0AB73T5K1</accession>
<dbReference type="InterPro" id="IPR024705">
    <property type="entry name" value="Ssp411"/>
</dbReference>
<evidence type="ECO:0000259" key="1">
    <source>
        <dbReference type="Pfam" id="PF03190"/>
    </source>
</evidence>
<evidence type="ECO:0000313" key="2">
    <source>
        <dbReference type="EMBL" id="PWJ76595.1"/>
    </source>
</evidence>
<dbReference type="GO" id="GO:0005975">
    <property type="term" value="P:carbohydrate metabolic process"/>
    <property type="evidence" value="ECO:0007669"/>
    <property type="project" value="InterPro"/>
</dbReference>
<dbReference type="Gene3D" id="1.50.10.10">
    <property type="match status" value="1"/>
</dbReference>
<dbReference type="EMBL" id="QGGY01000004">
    <property type="protein sequence ID" value="PWJ76595.1"/>
    <property type="molecule type" value="Genomic_DNA"/>
</dbReference>
<organism evidence="2 3">
    <name type="scientific">Murimonas intestini</name>
    <dbReference type="NCBI Taxonomy" id="1337051"/>
    <lineage>
        <taxon>Bacteria</taxon>
        <taxon>Bacillati</taxon>
        <taxon>Bacillota</taxon>
        <taxon>Clostridia</taxon>
        <taxon>Lachnospirales</taxon>
        <taxon>Lachnospiraceae</taxon>
        <taxon>Murimonas</taxon>
    </lineage>
</organism>
<evidence type="ECO:0000313" key="3">
    <source>
        <dbReference type="Proteomes" id="UP000245412"/>
    </source>
</evidence>
<dbReference type="PANTHER" id="PTHR42899:SF1">
    <property type="entry name" value="SPERMATOGENESIS-ASSOCIATED PROTEIN 20"/>
    <property type="match status" value="1"/>
</dbReference>
<dbReference type="InterPro" id="IPR012341">
    <property type="entry name" value="6hp_glycosidase-like_sf"/>
</dbReference>
<dbReference type="Pfam" id="PF03190">
    <property type="entry name" value="Thioredox_DsbH"/>
    <property type="match status" value="1"/>
</dbReference>
<dbReference type="AlphaFoldDB" id="A0AB73T5K1"/>
<reference evidence="2 3" key="1">
    <citation type="submission" date="2018-05" db="EMBL/GenBank/DDBJ databases">
        <authorList>
            <person name="Goeker M."/>
            <person name="Huntemann M."/>
            <person name="Clum A."/>
            <person name="Pillay M."/>
            <person name="Palaniappan K."/>
            <person name="Varghese N."/>
            <person name="Mikhailova N."/>
            <person name="Stamatis D."/>
            <person name="Reddy T."/>
            <person name="Daum C."/>
            <person name="Shapiro N."/>
            <person name="Ivanova N."/>
            <person name="Kyrpides N."/>
            <person name="Woyke T."/>
        </authorList>
    </citation>
    <scope>NUCLEOTIDE SEQUENCE [LARGE SCALE GENOMIC DNA]</scope>
    <source>
        <strain evidence="2 3">DSM 26524</strain>
    </source>
</reference>
<gene>
    <name evidence="2" type="ORF">C7383_10440</name>
</gene>
<dbReference type="InterPro" id="IPR008928">
    <property type="entry name" value="6-hairpin_glycosidase_sf"/>
</dbReference>
<feature type="domain" description="Spermatogenesis-associated protein 20-like TRX" evidence="1">
    <location>
        <begin position="8"/>
        <end position="169"/>
    </location>
</feature>
<dbReference type="PIRSF" id="PIRSF006402">
    <property type="entry name" value="UCP006402_thioredoxin"/>
    <property type="match status" value="1"/>
</dbReference>
<proteinExistence type="predicted"/>
<dbReference type="RefSeq" id="WP_109625746.1">
    <property type="nucleotide sequence ID" value="NZ_JANKBI010000008.1"/>
</dbReference>
<dbReference type="SUPFAM" id="SSF48208">
    <property type="entry name" value="Six-hairpin glycosidases"/>
    <property type="match status" value="1"/>
</dbReference>
<comment type="caution">
    <text evidence="2">The sequence shown here is derived from an EMBL/GenBank/DDBJ whole genome shotgun (WGS) entry which is preliminary data.</text>
</comment>
<name>A0AB73T5K1_9FIRM</name>
<sequence>MDNQKKIPNRLINEKSPYLQQHAYNPVQWHPWGKEAFEKARVENKPVFLSIGYSTCHWCHVMERESFENQEIAGLLNREFISVKVDREERPDVDSVYMSVCQAMNGQGGWPLTIIMTPGCRPFFAGTYFPPKSRYGRAGLEELLTIVAEQWKENREKLLDKAGQIEAYLNEQEKMAVSIKPDKNLVHKAFRQFADSFDKKNGGFGEAPKFPTPHNLMFLLEYGVREKKQEALDMAETTLVQMYRGGIFDHIGGGFSRYSTDERWLVPHFEKMLYDNALLAISYVEAFGLTGRKLYEYAARRIFDYVEAELTDPEGGFYCGQDADSDGVEGKYYVFTPEEVEKVLGKEEGQAFCRRYGITVRGNFEGKSIPNLLENEDYEKVCEDQDRETSKKLYDYRIMRARLHKDDKILVSWNGLMISAYAKAGAVLGEPGYIDMAVRSEAFINRFLVKEGRLLVRFRDGEAVGEGKLDDYACYVLALLELYRVTFQVSYLERAAVWTDIMIRQFFDKKRGGFYINASDGEQLIVRTKETYDGALPSGNSAAVRVLQQLYQITGEIKWQEVLEKQLYYLAGAMDGYPSGHSYALLTMMNVLYPAKELVCTLSSACGREERKHIIKQLGYLAESVRGLSVVVKKGENQEELGRLAPFTEDYPIPEDGALYYLCSGSKCMPPFSEMSQLLKKLDEDK</sequence>
<dbReference type="CDD" id="cd02955">
    <property type="entry name" value="SSP411"/>
    <property type="match status" value="1"/>
</dbReference>
<dbReference type="Proteomes" id="UP000245412">
    <property type="component" value="Unassembled WGS sequence"/>
</dbReference>
<dbReference type="Gene3D" id="3.40.30.10">
    <property type="entry name" value="Glutaredoxin"/>
    <property type="match status" value="1"/>
</dbReference>
<dbReference type="PANTHER" id="PTHR42899">
    <property type="entry name" value="SPERMATOGENESIS-ASSOCIATED PROTEIN 20"/>
    <property type="match status" value="1"/>
</dbReference>
<keyword evidence="3" id="KW-1185">Reference proteome</keyword>
<dbReference type="SUPFAM" id="SSF52833">
    <property type="entry name" value="Thioredoxin-like"/>
    <property type="match status" value="1"/>
</dbReference>
<protein>
    <recommendedName>
        <fullName evidence="1">Spermatogenesis-associated protein 20-like TRX domain-containing protein</fullName>
    </recommendedName>
</protein>
<dbReference type="InterPro" id="IPR004879">
    <property type="entry name" value="Ssp411-like_TRX"/>
</dbReference>